<dbReference type="Pfam" id="PF00248">
    <property type="entry name" value="Aldo_ket_red"/>
    <property type="match status" value="1"/>
</dbReference>
<proteinExistence type="predicted"/>
<dbReference type="EMBL" id="ADVL01000683">
    <property type="protein sequence ID" value="EFH10248.1"/>
    <property type="molecule type" value="Genomic_DNA"/>
</dbReference>
<dbReference type="Gene3D" id="3.20.20.100">
    <property type="entry name" value="NADP-dependent oxidoreductase domain"/>
    <property type="match status" value="1"/>
</dbReference>
<accession>D5RR25</accession>
<dbReference type="EC" id="1.1.1.107" evidence="2"/>
<dbReference type="PANTHER" id="PTHR42686:SF1">
    <property type="entry name" value="GH17980P-RELATED"/>
    <property type="match status" value="1"/>
</dbReference>
<dbReference type="InterPro" id="IPR020471">
    <property type="entry name" value="AKR"/>
</dbReference>
<dbReference type="InterPro" id="IPR036812">
    <property type="entry name" value="NAD(P)_OxRdtase_dom_sf"/>
</dbReference>
<dbReference type="GO" id="GO:0005829">
    <property type="term" value="C:cytosol"/>
    <property type="evidence" value="ECO:0007669"/>
    <property type="project" value="TreeGrafter"/>
</dbReference>
<dbReference type="RefSeq" id="WP_007002567.1">
    <property type="nucleotide sequence ID" value="NZ_GG770777.1"/>
</dbReference>
<feature type="domain" description="NADP-dependent oxidoreductase" evidence="1">
    <location>
        <begin position="12"/>
        <end position="315"/>
    </location>
</feature>
<keyword evidence="2" id="KW-0560">Oxidoreductase</keyword>
<name>D5RR25_9PROT</name>
<organism evidence="2 3">
    <name type="scientific">Pseudoroseomonas cervicalis ATCC 49957</name>
    <dbReference type="NCBI Taxonomy" id="525371"/>
    <lineage>
        <taxon>Bacteria</taxon>
        <taxon>Pseudomonadati</taxon>
        <taxon>Pseudomonadota</taxon>
        <taxon>Alphaproteobacteria</taxon>
        <taxon>Acetobacterales</taxon>
        <taxon>Roseomonadaceae</taxon>
        <taxon>Roseomonas</taxon>
    </lineage>
</organism>
<evidence type="ECO:0000259" key="1">
    <source>
        <dbReference type="Pfam" id="PF00248"/>
    </source>
</evidence>
<dbReference type="Proteomes" id="UP000005324">
    <property type="component" value="Unassembled WGS sequence"/>
</dbReference>
<reference evidence="2 3" key="1">
    <citation type="submission" date="2010-04" db="EMBL/GenBank/DDBJ databases">
        <authorList>
            <person name="Qin X."/>
            <person name="Bachman B."/>
            <person name="Battles P."/>
            <person name="Bell A."/>
            <person name="Bess C."/>
            <person name="Bickham C."/>
            <person name="Chaboub L."/>
            <person name="Chen D."/>
            <person name="Coyle M."/>
            <person name="Deiros D.R."/>
            <person name="Dinh H."/>
            <person name="Forbes L."/>
            <person name="Fowler G."/>
            <person name="Francisco L."/>
            <person name="Fu Q."/>
            <person name="Gubbala S."/>
            <person name="Hale W."/>
            <person name="Han Y."/>
            <person name="Hemphill L."/>
            <person name="Highlander S.K."/>
            <person name="Hirani K."/>
            <person name="Hogues M."/>
            <person name="Jackson L."/>
            <person name="Jakkamsetti A."/>
            <person name="Javaid M."/>
            <person name="Jiang H."/>
            <person name="Korchina V."/>
            <person name="Kovar C."/>
            <person name="Lara F."/>
            <person name="Lee S."/>
            <person name="Mata R."/>
            <person name="Mathew T."/>
            <person name="Moen C."/>
            <person name="Morales K."/>
            <person name="Munidasa M."/>
            <person name="Nazareth L."/>
            <person name="Ngo R."/>
            <person name="Nguyen L."/>
            <person name="Okwuonu G."/>
            <person name="Ongeri F."/>
            <person name="Patil S."/>
            <person name="Petrosino J."/>
            <person name="Pham C."/>
            <person name="Pham P."/>
            <person name="Pu L.-L."/>
            <person name="Puazo M."/>
            <person name="Raj R."/>
            <person name="Reid J."/>
            <person name="Rouhana J."/>
            <person name="Saada N."/>
            <person name="Shang Y."/>
            <person name="Simmons D."/>
            <person name="Thornton R."/>
            <person name="Warren J."/>
            <person name="Weissenberger G."/>
            <person name="Zhang J."/>
            <person name="Zhang L."/>
            <person name="Zhou C."/>
            <person name="Zhu D."/>
            <person name="Muzny D."/>
            <person name="Worley K."/>
            <person name="Gibbs R."/>
        </authorList>
    </citation>
    <scope>NUCLEOTIDE SEQUENCE [LARGE SCALE GENOMIC DNA]</scope>
    <source>
        <strain evidence="2 3">ATCC 49957</strain>
    </source>
</reference>
<dbReference type="AlphaFoldDB" id="D5RR25"/>
<dbReference type="CDD" id="cd19152">
    <property type="entry name" value="AKR_AKR15A"/>
    <property type="match status" value="1"/>
</dbReference>
<dbReference type="SUPFAM" id="SSF51430">
    <property type="entry name" value="NAD(P)-linked oxidoreductase"/>
    <property type="match status" value="1"/>
</dbReference>
<dbReference type="InterPro" id="IPR023210">
    <property type="entry name" value="NADP_OxRdtase_dom"/>
</dbReference>
<gene>
    <name evidence="2" type="primary">pld1</name>
    <name evidence="2" type="ORF">HMPREF0731_3537</name>
</gene>
<keyword evidence="3" id="KW-1185">Reference proteome</keyword>
<evidence type="ECO:0000313" key="3">
    <source>
        <dbReference type="Proteomes" id="UP000005324"/>
    </source>
</evidence>
<comment type="caution">
    <text evidence="2">The sequence shown here is derived from an EMBL/GenBank/DDBJ whole genome shotgun (WGS) entry which is preliminary data.</text>
</comment>
<protein>
    <submittedName>
        <fullName evidence="2">Oxidoreductase, aldo/keto reductase family protein</fullName>
        <ecNumber evidence="2">1.1.1.107</ecNumber>
    </submittedName>
</protein>
<dbReference type="PANTHER" id="PTHR42686">
    <property type="entry name" value="GH17980P-RELATED"/>
    <property type="match status" value="1"/>
</dbReference>
<sequence length="326" mass="35744">MATSPRFAPPGPLGFGGAPLGDMFAKVDDATAEATLRAAWDSGIRYYDTAPHYGSGLSEHRFGAVLRQQRRDDYVLSTKVGRLLVPDTNPDIGHPFKSALMFRREVDYGAAAARRSVEDSLQRMAIGRIDIVYVHDLATDHLGDGYDEAFRIAREGAFRELIRMREEGLIRAWGLGVNLPEPCVRALKESDPDVFLLAGRYSLLDLSGLDELFPLCAERGAHVVIGGPYNSGLLAGGNTFDYQDAPREMVEKRDRMAKLAEQHGADLKAAALQFCAAHPVVASVIPGAKHPDRVRQNVELMQARIPAEFWAALKQQGLLPQDVPTP</sequence>
<dbReference type="GO" id="GO:0050235">
    <property type="term" value="F:pyridoxal 4-dehydrogenase activity"/>
    <property type="evidence" value="ECO:0007669"/>
    <property type="project" value="UniProtKB-EC"/>
</dbReference>
<dbReference type="OrthoDB" id="9768851at2"/>
<dbReference type="HOGENOM" id="CLU_023205_5_0_5"/>
<evidence type="ECO:0000313" key="2">
    <source>
        <dbReference type="EMBL" id="EFH10248.1"/>
    </source>
</evidence>